<keyword evidence="2" id="KW-0732">Signal</keyword>
<evidence type="ECO:0000256" key="2">
    <source>
        <dbReference type="ARBA" id="ARBA00022729"/>
    </source>
</evidence>
<sequence>MLHVTTSWDDGDVLDERVAALLEKNGLRGTFYIPRDYWGKRLSDDAVRKLSEKFEIGAHTLTHADLLKLSSEEVRREVEGSKEWLAGITGKSIDMFCYPRGRYNDAIRDAVRAAGYRGARTTKQFSLASGKPFEMATTVHVYPLPFRPGVGFRRMFGPIRERFGGFRSLGVSLYDLRSFESAAKRSFDTALKLGGVFHLWGHSWEVEKYGLWEQLEHVLEYIGRRNDCTYVTNGELV</sequence>
<gene>
    <name evidence="4" type="ORF">A2765_00480</name>
</gene>
<dbReference type="InterPro" id="IPR002509">
    <property type="entry name" value="NODB_dom"/>
</dbReference>
<organism evidence="4 5">
    <name type="scientific">Candidatus Kaiserbacteria bacterium RIFCSPHIGHO2_01_FULL_56_24</name>
    <dbReference type="NCBI Taxonomy" id="1798487"/>
    <lineage>
        <taxon>Bacteria</taxon>
        <taxon>Candidatus Kaiseribacteriota</taxon>
    </lineage>
</organism>
<dbReference type="InterPro" id="IPR051398">
    <property type="entry name" value="Polysacch_Deacetylase"/>
</dbReference>
<dbReference type="GO" id="GO:0005975">
    <property type="term" value="P:carbohydrate metabolic process"/>
    <property type="evidence" value="ECO:0007669"/>
    <property type="project" value="InterPro"/>
</dbReference>
<dbReference type="CDD" id="cd10967">
    <property type="entry name" value="CE4_GLA_like_6s"/>
    <property type="match status" value="1"/>
</dbReference>
<feature type="domain" description="NodB homology" evidence="3">
    <location>
        <begin position="2"/>
        <end position="237"/>
    </location>
</feature>
<dbReference type="EMBL" id="MFLA01000026">
    <property type="protein sequence ID" value="OGG58843.1"/>
    <property type="molecule type" value="Genomic_DNA"/>
</dbReference>
<dbReference type="AlphaFoldDB" id="A0A1F6DBM6"/>
<dbReference type="PANTHER" id="PTHR34216">
    <property type="match status" value="1"/>
</dbReference>
<dbReference type="PROSITE" id="PS51677">
    <property type="entry name" value="NODB"/>
    <property type="match status" value="1"/>
</dbReference>
<reference evidence="4 5" key="1">
    <citation type="journal article" date="2016" name="Nat. Commun.">
        <title>Thousands of microbial genomes shed light on interconnected biogeochemical processes in an aquifer system.</title>
        <authorList>
            <person name="Anantharaman K."/>
            <person name="Brown C.T."/>
            <person name="Hug L.A."/>
            <person name="Sharon I."/>
            <person name="Castelle C.J."/>
            <person name="Probst A.J."/>
            <person name="Thomas B.C."/>
            <person name="Singh A."/>
            <person name="Wilkins M.J."/>
            <person name="Karaoz U."/>
            <person name="Brodie E.L."/>
            <person name="Williams K.H."/>
            <person name="Hubbard S.S."/>
            <person name="Banfield J.F."/>
        </authorList>
    </citation>
    <scope>NUCLEOTIDE SEQUENCE [LARGE SCALE GENOMIC DNA]</scope>
</reference>
<comment type="caution">
    <text evidence="4">The sequence shown here is derived from an EMBL/GenBank/DDBJ whole genome shotgun (WGS) entry which is preliminary data.</text>
</comment>
<evidence type="ECO:0000256" key="1">
    <source>
        <dbReference type="ARBA" id="ARBA00004613"/>
    </source>
</evidence>
<name>A0A1F6DBM6_9BACT</name>
<dbReference type="SUPFAM" id="SSF88713">
    <property type="entry name" value="Glycoside hydrolase/deacetylase"/>
    <property type="match status" value="1"/>
</dbReference>
<comment type="subcellular location">
    <subcellularLocation>
        <location evidence="1">Secreted</location>
    </subcellularLocation>
</comment>
<evidence type="ECO:0000313" key="5">
    <source>
        <dbReference type="Proteomes" id="UP000176377"/>
    </source>
</evidence>
<dbReference type="InterPro" id="IPR011330">
    <property type="entry name" value="Glyco_hydro/deAcase_b/a-brl"/>
</dbReference>
<dbReference type="Proteomes" id="UP000176377">
    <property type="component" value="Unassembled WGS sequence"/>
</dbReference>
<dbReference type="PANTHER" id="PTHR34216:SF3">
    <property type="entry name" value="POLY-BETA-1,6-N-ACETYL-D-GLUCOSAMINE N-DEACETYLASE"/>
    <property type="match status" value="1"/>
</dbReference>
<evidence type="ECO:0000313" key="4">
    <source>
        <dbReference type="EMBL" id="OGG58843.1"/>
    </source>
</evidence>
<dbReference type="GO" id="GO:0016810">
    <property type="term" value="F:hydrolase activity, acting on carbon-nitrogen (but not peptide) bonds"/>
    <property type="evidence" value="ECO:0007669"/>
    <property type="project" value="InterPro"/>
</dbReference>
<dbReference type="GO" id="GO:0005576">
    <property type="term" value="C:extracellular region"/>
    <property type="evidence" value="ECO:0007669"/>
    <property type="project" value="UniProtKB-SubCell"/>
</dbReference>
<proteinExistence type="predicted"/>
<dbReference type="Gene3D" id="3.20.20.370">
    <property type="entry name" value="Glycoside hydrolase/deacetylase"/>
    <property type="match status" value="1"/>
</dbReference>
<protein>
    <recommendedName>
        <fullName evidence="3">NodB homology domain-containing protein</fullName>
    </recommendedName>
</protein>
<evidence type="ECO:0000259" key="3">
    <source>
        <dbReference type="PROSITE" id="PS51677"/>
    </source>
</evidence>
<dbReference type="Pfam" id="PF01522">
    <property type="entry name" value="Polysacc_deac_1"/>
    <property type="match status" value="1"/>
</dbReference>
<accession>A0A1F6DBM6</accession>